<dbReference type="SMART" id="SM00255">
    <property type="entry name" value="TIR"/>
    <property type="match status" value="1"/>
</dbReference>
<evidence type="ECO:0000256" key="13">
    <source>
        <dbReference type="ARBA" id="ARBA00023198"/>
    </source>
</evidence>
<feature type="transmembrane region" description="Helical" evidence="14">
    <location>
        <begin position="744"/>
        <end position="767"/>
    </location>
</feature>
<gene>
    <name evidence="17" type="ORF">UPYG_G00331590</name>
</gene>
<dbReference type="AlphaFoldDB" id="A0ABD0WBK9"/>
<sequence>MSPPGVKSLSVSSGFLLIGVLLVNTVSGYSLRHCKIYQMNVICRQNALQTIPKDIPPKVKSLDVSNNNISKIEEFDFKDRIIRKLLDLSNNKITHVEDRAFLSLAVLHGLDLGYNKLTTISDHMFQGLAKMKRLQLNDNLISHIAWSSFQNLSSLQIVNLTNNKIHHLKEVQPIVRLPFLQELYISNNNLTYFESMEISNRSIQLRVLDLSWNPLEKFSLTADVLPNLHNLNLSYCGRNGSMKWDVVDKSFLSGIYTLDLSGNQTSLKDMGIVLQSFTNSSLGSLTLSCLDRKTSVHIDVFINISSHITTLSVLRLKRDNIYFIPDKLFQSCSQPKKLDLSDNNISDLSNSSFRSLRNLQNLRMCHNNLSSVPTAVRNLTTLNVLDLSYNRINELDCSDFANLSGLIKLILYHNQISQLKGCVFQYLKILKVLEIEDNRILILNDAFKIYLPNLETLKLNGNKLSSINKGDFKSLQSLTSLNLNDNQITSMEDGAFIGLANLTFLHLAGNKITSGAIRDNVFKGLSNLRRLSISSNRITYKQDSKLTNPPFYSLSFLKSLDIFSQRPAGMHNLPSNLLDGLTALVSIRAGNINIKSLHPDTFKYTPNLRSLDISSNIFTTLTPELFHPLPNLSAIYLSKCKFQSLDFLIQANLSKVFYLQISHNELTVINDTLMHSLPSLTYLDMNNNSFRCDCSNVWFIQWVINNNQTQVVNAHQYLCKYPLNEKGSFLLDIDIHSCSGDLSFFYFISTSALVLLTLLGSFMYHLLRWQMVYAYYLFLAYLYDTKRRNARAANQYDAFVSYNTHDEPWVLGELLLELEGQQGWRLCLHHRDFQPGKPIIENITDAIYGSRKTICVISRRYLESEWCSREIQVASFRLFDEQKDVLILLFLEEIPDQQLSPYHRMRKLLKRRTYLSWPRAGEHTGAFWQKLRVALETGVCDDEENPILTGVERL</sequence>
<evidence type="ECO:0000256" key="2">
    <source>
        <dbReference type="ARBA" id="ARBA00009634"/>
    </source>
</evidence>
<dbReference type="InterPro" id="IPR003591">
    <property type="entry name" value="Leu-rich_rpt_typical-subtyp"/>
</dbReference>
<feature type="signal peptide" evidence="15">
    <location>
        <begin position="1"/>
        <end position="28"/>
    </location>
</feature>
<dbReference type="Pfam" id="PF00560">
    <property type="entry name" value="LRR_1"/>
    <property type="match status" value="1"/>
</dbReference>
<dbReference type="PANTHER" id="PTHR24365:SF522">
    <property type="entry name" value="LOW QUALITY PROTEIN: TOLL-LIKE RECEPTOR 13-RELATED"/>
    <property type="match status" value="1"/>
</dbReference>
<evidence type="ECO:0000256" key="11">
    <source>
        <dbReference type="ARBA" id="ARBA00023170"/>
    </source>
</evidence>
<evidence type="ECO:0000256" key="4">
    <source>
        <dbReference type="ARBA" id="ARBA00022614"/>
    </source>
</evidence>
<dbReference type="GO" id="GO:0016020">
    <property type="term" value="C:membrane"/>
    <property type="evidence" value="ECO:0007669"/>
    <property type="project" value="UniProtKB-SubCell"/>
</dbReference>
<evidence type="ECO:0000256" key="9">
    <source>
        <dbReference type="ARBA" id="ARBA00022989"/>
    </source>
</evidence>
<dbReference type="GO" id="GO:0006954">
    <property type="term" value="P:inflammatory response"/>
    <property type="evidence" value="ECO:0007669"/>
    <property type="project" value="UniProtKB-KW"/>
</dbReference>
<proteinExistence type="inferred from homology"/>
<evidence type="ECO:0000256" key="15">
    <source>
        <dbReference type="SAM" id="SignalP"/>
    </source>
</evidence>
<evidence type="ECO:0000256" key="3">
    <source>
        <dbReference type="ARBA" id="ARBA00022588"/>
    </source>
</evidence>
<dbReference type="FunFam" id="3.80.10.10:FF:000770">
    <property type="entry name" value="Uncharacterized protein"/>
    <property type="match status" value="1"/>
</dbReference>
<dbReference type="EMBL" id="JAGEUA010000011">
    <property type="protein sequence ID" value="KAL0961776.1"/>
    <property type="molecule type" value="Genomic_DNA"/>
</dbReference>
<keyword evidence="3" id="KW-0399">Innate immunity</keyword>
<dbReference type="FunFam" id="3.40.50.10140:FF:000001">
    <property type="entry name" value="Toll-like receptor 2"/>
    <property type="match status" value="1"/>
</dbReference>
<keyword evidence="5 14" id="KW-0812">Transmembrane</keyword>
<keyword evidence="18" id="KW-1185">Reference proteome</keyword>
<evidence type="ECO:0000256" key="8">
    <source>
        <dbReference type="ARBA" id="ARBA00022859"/>
    </source>
</evidence>
<dbReference type="SUPFAM" id="SSF52200">
    <property type="entry name" value="Toll/Interleukin receptor TIR domain"/>
    <property type="match status" value="1"/>
</dbReference>
<dbReference type="PRINTS" id="PR01537">
    <property type="entry name" value="INTRLKN1R1F"/>
</dbReference>
<evidence type="ECO:0000259" key="16">
    <source>
        <dbReference type="PROSITE" id="PS50104"/>
    </source>
</evidence>
<dbReference type="Proteomes" id="UP001557470">
    <property type="component" value="Unassembled WGS sequence"/>
</dbReference>
<comment type="caution">
    <text evidence="17">The sequence shown here is derived from an EMBL/GenBank/DDBJ whole genome shotgun (WGS) entry which is preliminary data.</text>
</comment>
<dbReference type="FunFam" id="3.80.10.10:FF:001164">
    <property type="entry name" value="GH01279p"/>
    <property type="match status" value="1"/>
</dbReference>
<evidence type="ECO:0000256" key="1">
    <source>
        <dbReference type="ARBA" id="ARBA00004479"/>
    </source>
</evidence>
<evidence type="ECO:0000256" key="14">
    <source>
        <dbReference type="SAM" id="Phobius"/>
    </source>
</evidence>
<protein>
    <recommendedName>
        <fullName evidence="16">TIR domain-containing protein</fullName>
    </recommendedName>
</protein>
<dbReference type="Pfam" id="PF01582">
    <property type="entry name" value="TIR"/>
    <property type="match status" value="1"/>
</dbReference>
<name>A0ABD0WBK9_UMBPY</name>
<keyword evidence="6 15" id="KW-0732">Signal</keyword>
<dbReference type="InterPro" id="IPR000157">
    <property type="entry name" value="TIR_dom"/>
</dbReference>
<keyword evidence="11" id="KW-0675">Receptor</keyword>
<feature type="chain" id="PRO_5044858192" description="TIR domain-containing protein" evidence="15">
    <location>
        <begin position="29"/>
        <end position="954"/>
    </location>
</feature>
<evidence type="ECO:0000313" key="18">
    <source>
        <dbReference type="Proteomes" id="UP001557470"/>
    </source>
</evidence>
<dbReference type="SMART" id="SM00365">
    <property type="entry name" value="LRR_SD22"/>
    <property type="match status" value="10"/>
</dbReference>
<dbReference type="InterPro" id="IPR035897">
    <property type="entry name" value="Toll_tir_struct_dom_sf"/>
</dbReference>
<dbReference type="PANTHER" id="PTHR24365">
    <property type="entry name" value="TOLL-LIKE RECEPTOR"/>
    <property type="match status" value="1"/>
</dbReference>
<feature type="domain" description="TIR" evidence="16">
    <location>
        <begin position="794"/>
        <end position="935"/>
    </location>
</feature>
<comment type="subcellular location">
    <subcellularLocation>
        <location evidence="1">Membrane</location>
        <topology evidence="1">Single-pass type I membrane protein</topology>
    </subcellularLocation>
</comment>
<accession>A0ABD0WBK9</accession>
<comment type="similarity">
    <text evidence="2">Belongs to the Toll-like receptor family.</text>
</comment>
<evidence type="ECO:0000256" key="5">
    <source>
        <dbReference type="ARBA" id="ARBA00022692"/>
    </source>
</evidence>
<evidence type="ECO:0000256" key="6">
    <source>
        <dbReference type="ARBA" id="ARBA00022729"/>
    </source>
</evidence>
<reference evidence="17 18" key="1">
    <citation type="submission" date="2024-06" db="EMBL/GenBank/DDBJ databases">
        <authorList>
            <person name="Pan Q."/>
            <person name="Wen M."/>
            <person name="Jouanno E."/>
            <person name="Zahm M."/>
            <person name="Klopp C."/>
            <person name="Cabau C."/>
            <person name="Louis A."/>
            <person name="Berthelot C."/>
            <person name="Parey E."/>
            <person name="Roest Crollius H."/>
            <person name="Montfort J."/>
            <person name="Robinson-Rechavi M."/>
            <person name="Bouchez O."/>
            <person name="Lampietro C."/>
            <person name="Lopez Roques C."/>
            <person name="Donnadieu C."/>
            <person name="Postlethwait J."/>
            <person name="Bobe J."/>
            <person name="Verreycken H."/>
            <person name="Guiguen Y."/>
        </authorList>
    </citation>
    <scope>NUCLEOTIDE SEQUENCE [LARGE SCALE GENOMIC DNA]</scope>
    <source>
        <strain evidence="17">Up_M1</strain>
        <tissue evidence="17">Testis</tissue>
    </source>
</reference>
<dbReference type="GO" id="GO:0045087">
    <property type="term" value="P:innate immune response"/>
    <property type="evidence" value="ECO:0007669"/>
    <property type="project" value="UniProtKB-KW"/>
</dbReference>
<dbReference type="PROSITE" id="PS50104">
    <property type="entry name" value="TIR"/>
    <property type="match status" value="1"/>
</dbReference>
<evidence type="ECO:0000256" key="12">
    <source>
        <dbReference type="ARBA" id="ARBA00023180"/>
    </source>
</evidence>
<evidence type="ECO:0000313" key="17">
    <source>
        <dbReference type="EMBL" id="KAL0961776.1"/>
    </source>
</evidence>
<dbReference type="PROSITE" id="PS51450">
    <property type="entry name" value="LRR"/>
    <property type="match status" value="5"/>
</dbReference>
<keyword evidence="7" id="KW-0677">Repeat</keyword>
<keyword evidence="9 14" id="KW-1133">Transmembrane helix</keyword>
<evidence type="ECO:0000256" key="7">
    <source>
        <dbReference type="ARBA" id="ARBA00022737"/>
    </source>
</evidence>
<evidence type="ECO:0000256" key="10">
    <source>
        <dbReference type="ARBA" id="ARBA00023136"/>
    </source>
</evidence>
<keyword evidence="4" id="KW-0433">Leucine-rich repeat</keyword>
<keyword evidence="10 14" id="KW-0472">Membrane</keyword>
<keyword evidence="13" id="KW-0395">Inflammatory response</keyword>
<dbReference type="InterPro" id="IPR032675">
    <property type="entry name" value="LRR_dom_sf"/>
</dbReference>
<dbReference type="Gene3D" id="3.80.10.10">
    <property type="entry name" value="Ribonuclease Inhibitor"/>
    <property type="match status" value="5"/>
</dbReference>
<keyword evidence="12" id="KW-0325">Glycoprotein</keyword>
<organism evidence="17 18">
    <name type="scientific">Umbra pygmaea</name>
    <name type="common">Eastern mudminnow</name>
    <dbReference type="NCBI Taxonomy" id="75934"/>
    <lineage>
        <taxon>Eukaryota</taxon>
        <taxon>Metazoa</taxon>
        <taxon>Chordata</taxon>
        <taxon>Craniata</taxon>
        <taxon>Vertebrata</taxon>
        <taxon>Euteleostomi</taxon>
        <taxon>Actinopterygii</taxon>
        <taxon>Neopterygii</taxon>
        <taxon>Teleostei</taxon>
        <taxon>Protacanthopterygii</taxon>
        <taxon>Esociformes</taxon>
        <taxon>Umbridae</taxon>
        <taxon>Umbra</taxon>
    </lineage>
</organism>
<dbReference type="Pfam" id="PF13855">
    <property type="entry name" value="LRR_8"/>
    <property type="match status" value="5"/>
</dbReference>
<dbReference type="SMART" id="SM00364">
    <property type="entry name" value="LRR_BAC"/>
    <property type="match status" value="5"/>
</dbReference>
<dbReference type="SUPFAM" id="SSF52058">
    <property type="entry name" value="L domain-like"/>
    <property type="match status" value="2"/>
</dbReference>
<dbReference type="SMART" id="SM00369">
    <property type="entry name" value="LRR_TYP"/>
    <property type="match status" value="18"/>
</dbReference>
<dbReference type="InterPro" id="IPR001611">
    <property type="entry name" value="Leu-rich_rpt"/>
</dbReference>
<dbReference type="Gene3D" id="3.40.50.10140">
    <property type="entry name" value="Toll/interleukin-1 receptor homology (TIR) domain"/>
    <property type="match status" value="1"/>
</dbReference>
<keyword evidence="8" id="KW-0391">Immunity</keyword>